<organism evidence="1 2">
    <name type="scientific">Bacteroides uniformis</name>
    <dbReference type="NCBI Taxonomy" id="820"/>
    <lineage>
        <taxon>Bacteria</taxon>
        <taxon>Pseudomonadati</taxon>
        <taxon>Bacteroidota</taxon>
        <taxon>Bacteroidia</taxon>
        <taxon>Bacteroidales</taxon>
        <taxon>Bacteroidaceae</taxon>
        <taxon>Bacteroides</taxon>
    </lineage>
</organism>
<dbReference type="AlphaFoldDB" id="A0A4Y1VM74"/>
<accession>A0A4Y1VM74</accession>
<dbReference type="RefSeq" id="WP_118264589.1">
    <property type="nucleotide sequence ID" value="NZ_AP019725.1"/>
</dbReference>
<evidence type="ECO:0000313" key="1">
    <source>
        <dbReference type="EMBL" id="BBK89528.1"/>
    </source>
</evidence>
<dbReference type="EMBL" id="AP019725">
    <property type="protein sequence ID" value="BBK89528.1"/>
    <property type="molecule type" value="Genomic_DNA"/>
</dbReference>
<sequence length="74" mass="8703">MRDQVILARNALKNDIPLFTLVGKDKFALQTLEYYYSLAKKECSNEFIKDLELLTEDFRKYQEDNQATVKVPDL</sequence>
<reference evidence="1 2" key="1">
    <citation type="submission" date="2019-06" db="EMBL/GenBank/DDBJ databases">
        <title>Complete genome sequence of Bacteroides uniformis NBRC 113350.</title>
        <authorList>
            <person name="Miura T."/>
            <person name="Furukawa M."/>
            <person name="Shimamura M."/>
            <person name="Ohyama Y."/>
            <person name="Yamazoe A."/>
            <person name="Kawasaki H."/>
        </authorList>
    </citation>
    <scope>NUCLEOTIDE SEQUENCE [LARGE SCALE GENOMIC DNA]</scope>
    <source>
        <strain evidence="1 2">NBRC 113350</strain>
        <plasmid evidence="2">pbun1 dna</plasmid>
    </source>
</reference>
<gene>
    <name evidence="1" type="ORF">Bun01g_38980</name>
</gene>
<geneLocation type="plasmid" evidence="2">
    <name>pbun1 dna</name>
</geneLocation>
<name>A0A4Y1VM74_BACUN</name>
<evidence type="ECO:0000313" key="2">
    <source>
        <dbReference type="Proteomes" id="UP000320533"/>
    </source>
</evidence>
<protein>
    <submittedName>
        <fullName evidence="1">Uncharacterized protein</fullName>
    </submittedName>
</protein>
<dbReference type="KEGG" id="bun:Bun01g_38980"/>
<keyword evidence="1" id="KW-0614">Plasmid</keyword>
<proteinExistence type="predicted"/>
<dbReference type="Proteomes" id="UP000320533">
    <property type="component" value="Plasmid pBUN1"/>
</dbReference>